<gene>
    <name evidence="3" type="ORF">PPNSA23_41260</name>
</gene>
<proteinExistence type="predicted"/>
<reference evidence="3 4" key="1">
    <citation type="submission" date="2024-10" db="EMBL/GenBank/DDBJ databases">
        <title>Isolation, draft genome sequencing and identification of Phyllobacterium sp. NSA23, isolated from leaf soil.</title>
        <authorList>
            <person name="Akita H."/>
        </authorList>
    </citation>
    <scope>NUCLEOTIDE SEQUENCE [LARGE SCALE GENOMIC DNA]</scope>
    <source>
        <strain evidence="3 4">NSA23</strain>
    </source>
</reference>
<sequence>MIPSMKIRKAVLGAALLVAWALPAHAHVGVGETSSFIAGFRHPFSGLDHMTVMIAVGLWAALKGGKAIWAWPGAFVGVMLVGGVLGMLHVPVPFVEPGILASVVTLGVLVALAIDVPVSAGAAVIGLFALFHGHAHGTEVPENAAGIAYLAGFALATVMLHAIGIAAGLGLGLRLRGLVRGAGAACAAIGAGLVFGVI</sequence>
<name>A0ABQ0H5H0_9HYPH</name>
<feature type="transmembrane region" description="Helical" evidence="1">
    <location>
        <begin position="98"/>
        <end position="131"/>
    </location>
</feature>
<dbReference type="PIRSF" id="PIRSF016919">
    <property type="entry name" value="HupE_UreJ"/>
    <property type="match status" value="1"/>
</dbReference>
<keyword evidence="1" id="KW-1133">Transmembrane helix</keyword>
<feature type="signal peptide" evidence="2">
    <location>
        <begin position="1"/>
        <end position="26"/>
    </location>
</feature>
<dbReference type="Pfam" id="PF04955">
    <property type="entry name" value="HupE_UreJ"/>
    <property type="match status" value="1"/>
</dbReference>
<keyword evidence="2" id="KW-0732">Signal</keyword>
<dbReference type="InterPro" id="IPR007038">
    <property type="entry name" value="HupE_UreJ"/>
</dbReference>
<dbReference type="Proteomes" id="UP001628091">
    <property type="component" value="Unassembled WGS sequence"/>
</dbReference>
<evidence type="ECO:0000313" key="3">
    <source>
        <dbReference type="EMBL" id="GAB1584183.1"/>
    </source>
</evidence>
<protein>
    <submittedName>
        <fullName evidence="3">HupE/UreJ family protein</fullName>
    </submittedName>
</protein>
<feature type="transmembrane region" description="Helical" evidence="1">
    <location>
        <begin position="69"/>
        <end position="92"/>
    </location>
</feature>
<dbReference type="EMBL" id="BAAFZP010000002">
    <property type="protein sequence ID" value="GAB1584183.1"/>
    <property type="molecule type" value="Genomic_DNA"/>
</dbReference>
<comment type="caution">
    <text evidence="3">The sequence shown here is derived from an EMBL/GenBank/DDBJ whole genome shotgun (WGS) entry which is preliminary data.</text>
</comment>
<organism evidence="3 4">
    <name type="scientific">Phyllobacterium phragmitis</name>
    <dbReference type="NCBI Taxonomy" id="2670329"/>
    <lineage>
        <taxon>Bacteria</taxon>
        <taxon>Pseudomonadati</taxon>
        <taxon>Pseudomonadota</taxon>
        <taxon>Alphaproteobacteria</taxon>
        <taxon>Hyphomicrobiales</taxon>
        <taxon>Phyllobacteriaceae</taxon>
        <taxon>Phyllobacterium</taxon>
    </lineage>
</organism>
<feature type="transmembrane region" description="Helical" evidence="1">
    <location>
        <begin position="42"/>
        <end position="62"/>
    </location>
</feature>
<evidence type="ECO:0000256" key="1">
    <source>
        <dbReference type="SAM" id="Phobius"/>
    </source>
</evidence>
<evidence type="ECO:0000256" key="2">
    <source>
        <dbReference type="SAM" id="SignalP"/>
    </source>
</evidence>
<keyword evidence="1" id="KW-0472">Membrane</keyword>
<keyword evidence="4" id="KW-1185">Reference proteome</keyword>
<feature type="transmembrane region" description="Helical" evidence="1">
    <location>
        <begin position="177"/>
        <end position="197"/>
    </location>
</feature>
<keyword evidence="1" id="KW-0812">Transmembrane</keyword>
<accession>A0ABQ0H5H0</accession>
<evidence type="ECO:0000313" key="4">
    <source>
        <dbReference type="Proteomes" id="UP001628091"/>
    </source>
</evidence>
<feature type="chain" id="PRO_5046338081" evidence="2">
    <location>
        <begin position="27"/>
        <end position="198"/>
    </location>
</feature>
<feature type="transmembrane region" description="Helical" evidence="1">
    <location>
        <begin position="143"/>
        <end position="171"/>
    </location>
</feature>